<sequence length="247" mass="26653">MDGTTDWQVDFDEARAIASVADADQVLDRLERRLRQLGATHLLVTGLPLPGRTMAKLIVRMSWPDRRSDGYVIDVDPADPLLLRAIRARAPLTVKGRAIHSPETPGAAPEPLAGRSDLVEAAGPSTELVVFPVHLVHPFQGCVIIGTTKAPVAVPALAALSALATCAFRRLIELGRISSSRPGDLSERERRVLELTAIGKTAGEIADLLKISQRTVHAHLQNASEKLNASNKTHTVVEAIRYGQINL</sequence>
<feature type="domain" description="HTH luxR-type" evidence="4">
    <location>
        <begin position="178"/>
        <end position="243"/>
    </location>
</feature>
<dbReference type="InterPro" id="IPR036693">
    <property type="entry name" value="TF_LuxR_autoind-bd_dom_sf"/>
</dbReference>
<dbReference type="CDD" id="cd06170">
    <property type="entry name" value="LuxR_C_like"/>
    <property type="match status" value="1"/>
</dbReference>
<gene>
    <name evidence="5" type="ORF">ABS361_12920</name>
</gene>
<keyword evidence="1" id="KW-0805">Transcription regulation</keyword>
<dbReference type="PRINTS" id="PR00038">
    <property type="entry name" value="HTHLUXR"/>
</dbReference>
<dbReference type="PANTHER" id="PTHR44688:SF16">
    <property type="entry name" value="DNA-BINDING TRANSCRIPTIONAL ACTIVATOR DEVR_DOSR"/>
    <property type="match status" value="1"/>
</dbReference>
<evidence type="ECO:0000256" key="1">
    <source>
        <dbReference type="ARBA" id="ARBA00023015"/>
    </source>
</evidence>
<organism evidence="5">
    <name type="scientific">Methyloraptor flagellatus</name>
    <dbReference type="NCBI Taxonomy" id="3162530"/>
    <lineage>
        <taxon>Bacteria</taxon>
        <taxon>Pseudomonadati</taxon>
        <taxon>Pseudomonadota</taxon>
        <taxon>Alphaproteobacteria</taxon>
        <taxon>Hyphomicrobiales</taxon>
        <taxon>Ancalomicrobiaceae</taxon>
        <taxon>Methyloraptor</taxon>
    </lineage>
</organism>
<protein>
    <submittedName>
        <fullName evidence="5">LuxR C-terminal-related transcriptional regulator</fullName>
    </submittedName>
</protein>
<dbReference type="InterPro" id="IPR000792">
    <property type="entry name" value="Tscrpt_reg_LuxR_C"/>
</dbReference>
<evidence type="ECO:0000256" key="3">
    <source>
        <dbReference type="ARBA" id="ARBA00023163"/>
    </source>
</evidence>
<reference evidence="5" key="1">
    <citation type="submission" date="2024-06" db="EMBL/GenBank/DDBJ databases">
        <title>Methylostella associata gen. nov., sp. nov., a novel Ancalomicrobiaceae-affiliated facultatively methylotrophic bacteria that feed on methanotrophs of the genus Methylococcus.</title>
        <authorList>
            <person name="Saltykova V."/>
            <person name="Danilova O.V."/>
            <person name="Oshkin I.Y."/>
            <person name="Belova S.E."/>
            <person name="Pimenov N.V."/>
            <person name="Dedysh S.N."/>
        </authorList>
    </citation>
    <scope>NUCLEOTIDE SEQUENCE</scope>
    <source>
        <strain evidence="5">S20</strain>
    </source>
</reference>
<evidence type="ECO:0000259" key="4">
    <source>
        <dbReference type="PROSITE" id="PS50043"/>
    </source>
</evidence>
<dbReference type="RefSeq" id="WP_407048109.1">
    <property type="nucleotide sequence ID" value="NZ_CP158568.1"/>
</dbReference>
<dbReference type="PROSITE" id="PS50043">
    <property type="entry name" value="HTH_LUXR_2"/>
    <property type="match status" value="1"/>
</dbReference>
<dbReference type="SUPFAM" id="SSF46894">
    <property type="entry name" value="C-terminal effector domain of the bipartite response regulators"/>
    <property type="match status" value="1"/>
</dbReference>
<dbReference type="AlphaFoldDB" id="A0AAU7X5N2"/>
<dbReference type="SMART" id="SM00421">
    <property type="entry name" value="HTH_LUXR"/>
    <property type="match status" value="1"/>
</dbReference>
<dbReference type="KEGG" id="mflg:ABS361_12920"/>
<dbReference type="Gene3D" id="1.10.10.10">
    <property type="entry name" value="Winged helix-like DNA-binding domain superfamily/Winged helix DNA-binding domain"/>
    <property type="match status" value="1"/>
</dbReference>
<dbReference type="PANTHER" id="PTHR44688">
    <property type="entry name" value="DNA-BINDING TRANSCRIPTIONAL ACTIVATOR DEVR_DOSR"/>
    <property type="match status" value="1"/>
</dbReference>
<dbReference type="PROSITE" id="PS00622">
    <property type="entry name" value="HTH_LUXR_1"/>
    <property type="match status" value="1"/>
</dbReference>
<dbReference type="EMBL" id="CP158568">
    <property type="protein sequence ID" value="XBY43007.1"/>
    <property type="molecule type" value="Genomic_DNA"/>
</dbReference>
<proteinExistence type="predicted"/>
<dbReference type="Pfam" id="PF00196">
    <property type="entry name" value="GerE"/>
    <property type="match status" value="1"/>
</dbReference>
<dbReference type="GO" id="GO:0006355">
    <property type="term" value="P:regulation of DNA-templated transcription"/>
    <property type="evidence" value="ECO:0007669"/>
    <property type="project" value="InterPro"/>
</dbReference>
<evidence type="ECO:0000313" key="5">
    <source>
        <dbReference type="EMBL" id="XBY43007.1"/>
    </source>
</evidence>
<dbReference type="Gene3D" id="3.30.450.80">
    <property type="entry name" value="Transcription factor LuxR-like, autoinducer-binding domain"/>
    <property type="match status" value="1"/>
</dbReference>
<dbReference type="InterPro" id="IPR016032">
    <property type="entry name" value="Sig_transdc_resp-reg_C-effctor"/>
</dbReference>
<dbReference type="GO" id="GO:0003677">
    <property type="term" value="F:DNA binding"/>
    <property type="evidence" value="ECO:0007669"/>
    <property type="project" value="UniProtKB-KW"/>
</dbReference>
<name>A0AAU7X5N2_9HYPH</name>
<keyword evidence="3" id="KW-0804">Transcription</keyword>
<evidence type="ECO:0000256" key="2">
    <source>
        <dbReference type="ARBA" id="ARBA00023125"/>
    </source>
</evidence>
<keyword evidence="2" id="KW-0238">DNA-binding</keyword>
<dbReference type="InterPro" id="IPR036388">
    <property type="entry name" value="WH-like_DNA-bd_sf"/>
</dbReference>
<accession>A0AAU7X5N2</accession>